<dbReference type="Proteomes" id="UP000811246">
    <property type="component" value="Chromosome 14"/>
</dbReference>
<accession>A0A922D9S6</accession>
<evidence type="ECO:0000313" key="3">
    <source>
        <dbReference type="Proteomes" id="UP000811246"/>
    </source>
</evidence>
<evidence type="ECO:0008006" key="4">
    <source>
        <dbReference type="Google" id="ProtNLM"/>
    </source>
</evidence>
<proteinExistence type="predicted"/>
<evidence type="ECO:0000313" key="2">
    <source>
        <dbReference type="EMBL" id="KAG6679511.1"/>
    </source>
</evidence>
<dbReference type="AlphaFoldDB" id="A0A922D9S6"/>
<feature type="compositionally biased region" description="Basic and acidic residues" evidence="1">
    <location>
        <begin position="25"/>
        <end position="34"/>
    </location>
</feature>
<protein>
    <recommendedName>
        <fullName evidence="4">No apical meristem-associated C-terminal domain-containing protein</fullName>
    </recommendedName>
</protein>
<comment type="caution">
    <text evidence="2">The sequence shown here is derived from an EMBL/GenBank/DDBJ whole genome shotgun (WGS) entry which is preliminary data.</text>
</comment>
<reference evidence="2" key="1">
    <citation type="submission" date="2021-01" db="EMBL/GenBank/DDBJ databases">
        <authorList>
            <person name="Lovell J.T."/>
            <person name="Bentley N."/>
            <person name="Bhattarai G."/>
            <person name="Jenkins J.W."/>
            <person name="Sreedasyam A."/>
            <person name="Alarcon Y."/>
            <person name="Bock C."/>
            <person name="Boston L."/>
            <person name="Carlson J."/>
            <person name="Cervantes K."/>
            <person name="Clermont K."/>
            <person name="Krom N."/>
            <person name="Kubenka K."/>
            <person name="Mamidi S."/>
            <person name="Mattison C."/>
            <person name="Monteros M."/>
            <person name="Pisani C."/>
            <person name="Plott C."/>
            <person name="Rajasekar S."/>
            <person name="Rhein H.S."/>
            <person name="Rohla C."/>
            <person name="Song M."/>
            <person name="Hilaire R.S."/>
            <person name="Shu S."/>
            <person name="Wells L."/>
            <person name="Wang X."/>
            <person name="Webber J."/>
            <person name="Heerema R.J."/>
            <person name="Klein P."/>
            <person name="Conner P."/>
            <person name="Grauke L."/>
            <person name="Grimwood J."/>
            <person name="Schmutz J."/>
            <person name="Randall J.J."/>
        </authorList>
    </citation>
    <scope>NUCLEOTIDE SEQUENCE</scope>
    <source>
        <tissue evidence="2">Leaf</tissue>
    </source>
</reference>
<gene>
    <name evidence="2" type="ORF">I3842_14G135400</name>
</gene>
<feature type="region of interest" description="Disordered" evidence="1">
    <location>
        <begin position="25"/>
        <end position="50"/>
    </location>
</feature>
<sequence length="138" mass="15878">MPQEKLLGEVAIDIAEEDMEVLVERPPGKKAEKKRERKRKSMKGKDGEINIALTKMTEDKATSMEERRQCVLKAERERAVTFELKKKKFEVKMMLLDLSNLNAMQQEYFGAIQLKILEEWRSHSGDTSTFPSTPYGGV</sequence>
<name>A0A922D9S6_CARIL</name>
<dbReference type="EMBL" id="CM031838">
    <property type="protein sequence ID" value="KAG6679511.1"/>
    <property type="molecule type" value="Genomic_DNA"/>
</dbReference>
<organism evidence="2 3">
    <name type="scientific">Carya illinoinensis</name>
    <name type="common">Pecan</name>
    <dbReference type="NCBI Taxonomy" id="32201"/>
    <lineage>
        <taxon>Eukaryota</taxon>
        <taxon>Viridiplantae</taxon>
        <taxon>Streptophyta</taxon>
        <taxon>Embryophyta</taxon>
        <taxon>Tracheophyta</taxon>
        <taxon>Spermatophyta</taxon>
        <taxon>Magnoliopsida</taxon>
        <taxon>eudicotyledons</taxon>
        <taxon>Gunneridae</taxon>
        <taxon>Pentapetalae</taxon>
        <taxon>rosids</taxon>
        <taxon>fabids</taxon>
        <taxon>Fagales</taxon>
        <taxon>Juglandaceae</taxon>
        <taxon>Carya</taxon>
    </lineage>
</organism>
<evidence type="ECO:0000256" key="1">
    <source>
        <dbReference type="SAM" id="MobiDB-lite"/>
    </source>
</evidence>